<comment type="caution">
    <text evidence="2">The sequence shown here is derived from an EMBL/GenBank/DDBJ whole genome shotgun (WGS) entry which is preliminary data.</text>
</comment>
<evidence type="ECO:0000313" key="3">
    <source>
        <dbReference type="Proteomes" id="UP001605036"/>
    </source>
</evidence>
<protein>
    <submittedName>
        <fullName evidence="2">Uncharacterized protein</fullName>
    </submittedName>
</protein>
<name>A0ABD1YHR2_9MARC</name>
<dbReference type="Proteomes" id="UP001605036">
    <property type="component" value="Unassembled WGS sequence"/>
</dbReference>
<keyword evidence="3" id="KW-1185">Reference proteome</keyword>
<evidence type="ECO:0000313" key="2">
    <source>
        <dbReference type="EMBL" id="KAL2630287.1"/>
    </source>
</evidence>
<evidence type="ECO:0000256" key="1">
    <source>
        <dbReference type="SAM" id="Coils"/>
    </source>
</evidence>
<dbReference type="AlphaFoldDB" id="A0ABD1YHR2"/>
<feature type="coiled-coil region" evidence="1">
    <location>
        <begin position="25"/>
        <end position="52"/>
    </location>
</feature>
<proteinExistence type="predicted"/>
<reference evidence="2 3" key="1">
    <citation type="submission" date="2024-09" db="EMBL/GenBank/DDBJ databases">
        <title>Chromosome-scale assembly of Riccia fluitans.</title>
        <authorList>
            <person name="Paukszto L."/>
            <person name="Sawicki J."/>
            <person name="Karawczyk K."/>
            <person name="Piernik-Szablinska J."/>
            <person name="Szczecinska M."/>
            <person name="Mazdziarz M."/>
        </authorList>
    </citation>
    <scope>NUCLEOTIDE SEQUENCE [LARGE SCALE GENOMIC DNA]</scope>
    <source>
        <strain evidence="2">Rf_01</strain>
        <tissue evidence="2">Aerial parts of the thallus</tissue>
    </source>
</reference>
<organism evidence="2 3">
    <name type="scientific">Riccia fluitans</name>
    <dbReference type="NCBI Taxonomy" id="41844"/>
    <lineage>
        <taxon>Eukaryota</taxon>
        <taxon>Viridiplantae</taxon>
        <taxon>Streptophyta</taxon>
        <taxon>Embryophyta</taxon>
        <taxon>Marchantiophyta</taxon>
        <taxon>Marchantiopsida</taxon>
        <taxon>Marchantiidae</taxon>
        <taxon>Marchantiales</taxon>
        <taxon>Ricciaceae</taxon>
        <taxon>Riccia</taxon>
    </lineage>
</organism>
<keyword evidence="1" id="KW-0175">Coiled coil</keyword>
<gene>
    <name evidence="2" type="ORF">R1flu_014973</name>
</gene>
<dbReference type="EMBL" id="JBHFFA010000004">
    <property type="protein sequence ID" value="KAL2630287.1"/>
    <property type="molecule type" value="Genomic_DNA"/>
</dbReference>
<accession>A0ABD1YHR2</accession>
<sequence length="94" mass="10500">MAKQATMLAVNANPKVVANNSSRCINNLNSNINSLINNINSLNNNNMNLSKVNMCMVFAITASNEITRLEIVRRSKLTCKMANNLIQRMRKKSC</sequence>